<protein>
    <recommendedName>
        <fullName evidence="5">Transmembrane protein</fullName>
    </recommendedName>
</protein>
<dbReference type="Proteomes" id="UP000501648">
    <property type="component" value="Chromosome"/>
</dbReference>
<proteinExistence type="predicted"/>
<dbReference type="RefSeq" id="WP_017454211.1">
    <property type="nucleotide sequence ID" value="NZ_CP008956.1"/>
</dbReference>
<evidence type="ECO:0000256" key="1">
    <source>
        <dbReference type="SAM" id="MobiDB-lite"/>
    </source>
</evidence>
<dbReference type="AlphaFoldDB" id="A0A6M3ZQN1"/>
<feature type="transmembrane region" description="Helical" evidence="2">
    <location>
        <begin position="75"/>
        <end position="96"/>
    </location>
</feature>
<accession>A0A6M3ZQN1</accession>
<name>A0A6M3ZQN1_9BURK</name>
<evidence type="ECO:0000313" key="4">
    <source>
        <dbReference type="Proteomes" id="UP000501648"/>
    </source>
</evidence>
<feature type="transmembrane region" description="Helical" evidence="2">
    <location>
        <begin position="203"/>
        <end position="224"/>
    </location>
</feature>
<keyword evidence="2" id="KW-1133">Transmembrane helix</keyword>
<evidence type="ECO:0000313" key="3">
    <source>
        <dbReference type="EMBL" id="QJQ00320.1"/>
    </source>
</evidence>
<keyword evidence="2" id="KW-0472">Membrane</keyword>
<feature type="transmembrane region" description="Helical" evidence="2">
    <location>
        <begin position="269"/>
        <end position="290"/>
    </location>
</feature>
<feature type="region of interest" description="Disordered" evidence="1">
    <location>
        <begin position="113"/>
        <end position="140"/>
    </location>
</feature>
<gene>
    <name evidence="3" type="ORF">C798_08765</name>
</gene>
<dbReference type="EMBL" id="CP008956">
    <property type="protein sequence ID" value="QJQ00320.1"/>
    <property type="molecule type" value="Genomic_DNA"/>
</dbReference>
<keyword evidence="2" id="KW-0812">Transmembrane</keyword>
<evidence type="ECO:0008006" key="5">
    <source>
        <dbReference type="Google" id="ProtNLM"/>
    </source>
</evidence>
<sequence length="305" mass="33007">MNEGAIDAAIAMGRQGLKKPLLFRHVRTARLGSMIRHRGFPRLFMLLLITLAASLGLLASALMLRHGWHNMGVRYALACLVAYPGFLLLLWIWLWLLRRRDRRTASAASLAGVTAGSAGRPPSGVLPEQGERRRSDDCGNGSEFISDVPVNFSLPRPVRHWQGGGGSFDGGGASANVDFDLVDGTEAGSGASGMLDGVDLGEALGLLIFAVSVVSLIAAALYSVVTLLGVAPVLFSELIFDALLAAGLYRRFGYRSDRHWLETALQRTWRPFLAVLLMVTASGLLLSWAWPDAVTLGEVWRQLRS</sequence>
<feature type="transmembrane region" description="Helical" evidence="2">
    <location>
        <begin position="230"/>
        <end position="249"/>
    </location>
</feature>
<reference evidence="3 4" key="1">
    <citation type="journal article" date="2012" name="J. Bacteriol.">
        <title>Genome sequence of the pathogenic Herbaspirillum seropedicae strain Os34, isolated from rice roots.</title>
        <authorList>
            <person name="Ye W."/>
            <person name="Ye S."/>
            <person name="Liu J."/>
            <person name="Chang S."/>
            <person name="Chen M."/>
            <person name="Zhu B."/>
            <person name="Guo L."/>
            <person name="An Q."/>
        </authorList>
    </citation>
    <scope>NUCLEOTIDE SEQUENCE [LARGE SCALE GENOMIC DNA]</scope>
    <source>
        <strain evidence="3 4">Os34</strain>
    </source>
</reference>
<feature type="transmembrane region" description="Helical" evidence="2">
    <location>
        <begin position="43"/>
        <end position="63"/>
    </location>
</feature>
<organism evidence="3 4">
    <name type="scientific">Herbaspirillum rubrisubalbicans Os34</name>
    <dbReference type="NCBI Taxonomy" id="1235827"/>
    <lineage>
        <taxon>Bacteria</taxon>
        <taxon>Pseudomonadati</taxon>
        <taxon>Pseudomonadota</taxon>
        <taxon>Betaproteobacteria</taxon>
        <taxon>Burkholderiales</taxon>
        <taxon>Oxalobacteraceae</taxon>
        <taxon>Herbaspirillum</taxon>
    </lineage>
</organism>
<evidence type="ECO:0000256" key="2">
    <source>
        <dbReference type="SAM" id="Phobius"/>
    </source>
</evidence>